<keyword evidence="2" id="KW-1185">Reference proteome</keyword>
<dbReference type="GO" id="GO:0009638">
    <property type="term" value="P:phototropism"/>
    <property type="evidence" value="ECO:0007669"/>
    <property type="project" value="InterPro"/>
</dbReference>
<gene>
    <name evidence="1" type="ORF">TAV2_LOCUS5981</name>
</gene>
<dbReference type="PANTHER" id="PTHR33781">
    <property type="entry name" value="PROTEIN PHYTOCHROME KINASE SUBSTRATE 1-RELATED"/>
    <property type="match status" value="1"/>
</dbReference>
<accession>A0AAU9RL92</accession>
<dbReference type="InterPro" id="IPR039615">
    <property type="entry name" value="PKS"/>
</dbReference>
<organism evidence="1 2">
    <name type="scientific">Thlaspi arvense</name>
    <name type="common">Field penny-cress</name>
    <dbReference type="NCBI Taxonomy" id="13288"/>
    <lineage>
        <taxon>Eukaryota</taxon>
        <taxon>Viridiplantae</taxon>
        <taxon>Streptophyta</taxon>
        <taxon>Embryophyta</taxon>
        <taxon>Tracheophyta</taxon>
        <taxon>Spermatophyta</taxon>
        <taxon>Magnoliopsida</taxon>
        <taxon>eudicotyledons</taxon>
        <taxon>Gunneridae</taxon>
        <taxon>Pentapetalae</taxon>
        <taxon>rosids</taxon>
        <taxon>malvids</taxon>
        <taxon>Brassicales</taxon>
        <taxon>Brassicaceae</taxon>
        <taxon>Thlaspideae</taxon>
        <taxon>Thlaspi</taxon>
    </lineage>
</organism>
<name>A0AAU9RL92_THLAR</name>
<proteinExistence type="predicted"/>
<dbReference type="Proteomes" id="UP000836841">
    <property type="component" value="Chromosome 2"/>
</dbReference>
<protein>
    <submittedName>
        <fullName evidence="1">Uncharacterized protein</fullName>
    </submittedName>
</protein>
<evidence type="ECO:0000313" key="1">
    <source>
        <dbReference type="EMBL" id="CAH2045686.1"/>
    </source>
</evidence>
<dbReference type="EMBL" id="OU466858">
    <property type="protein sequence ID" value="CAH2045686.1"/>
    <property type="molecule type" value="Genomic_DNA"/>
</dbReference>
<reference evidence="1 2" key="1">
    <citation type="submission" date="2022-03" db="EMBL/GenBank/DDBJ databases">
        <authorList>
            <person name="Nunn A."/>
            <person name="Chopra R."/>
            <person name="Nunn A."/>
            <person name="Contreras Garrido A."/>
        </authorList>
    </citation>
    <scope>NUCLEOTIDE SEQUENCE [LARGE SCALE GENOMIC DNA]</scope>
</reference>
<dbReference type="PANTHER" id="PTHR33781:SF4">
    <property type="entry name" value="PROTEIN PHYTOCHROME KINASE SUBSTRATE 1"/>
    <property type="match status" value="1"/>
</dbReference>
<dbReference type="AlphaFoldDB" id="A0AAU9RL92"/>
<evidence type="ECO:0000313" key="2">
    <source>
        <dbReference type="Proteomes" id="UP000836841"/>
    </source>
</evidence>
<sequence length="142" mass="16039">MRAEEEVENQLNSSVNLNTDLIEIQKQEELVQRKFLEVFWISMCFHGNQEQRRKTTKKSEVSDSSSDLFEIENLTGKLKPCLTRQGSDAASPTRYAPSEVSIEWSIVTASAADFSVMSECATSPVYKQRLKHTNSSTNVTSQ</sequence>